<dbReference type="RefSeq" id="WP_243922026.1">
    <property type="nucleotide sequence ID" value="NZ_JALHLG010000020.1"/>
</dbReference>
<reference evidence="2 3" key="1">
    <citation type="submission" date="2022-04" db="EMBL/GenBank/DDBJ databases">
        <title>Identification of a novel bacterium isolated from mangrove sediments.</title>
        <authorList>
            <person name="Pan X."/>
        </authorList>
    </citation>
    <scope>NUCLEOTIDE SEQUENCE [LARGE SCALE GENOMIC DNA]</scope>
    <source>
        <strain evidence="2 3">B2638</strain>
    </source>
</reference>
<proteinExistence type="predicted"/>
<comment type="caution">
    <text evidence="2">The sequence shown here is derived from an EMBL/GenBank/DDBJ whole genome shotgun (WGS) entry which is preliminary data.</text>
</comment>
<evidence type="ECO:0000313" key="2">
    <source>
        <dbReference type="EMBL" id="MCJ2187889.1"/>
    </source>
</evidence>
<feature type="region of interest" description="Disordered" evidence="1">
    <location>
        <begin position="210"/>
        <end position="249"/>
    </location>
</feature>
<evidence type="ECO:0000313" key="3">
    <source>
        <dbReference type="Proteomes" id="UP001202281"/>
    </source>
</evidence>
<protein>
    <submittedName>
        <fullName evidence="2">Uncharacterized protein</fullName>
    </submittedName>
</protein>
<accession>A0ABT0BT94</accession>
<evidence type="ECO:0000256" key="1">
    <source>
        <dbReference type="SAM" id="MobiDB-lite"/>
    </source>
</evidence>
<dbReference type="Proteomes" id="UP001202281">
    <property type="component" value="Unassembled WGS sequence"/>
</dbReference>
<sequence length="249" mass="27213">MNTVDALSLGITGAWAQIAQVNAARQVASGIVERSSVALAASVEGRMAQQSKDADKKAEQRRSDQMLLVLLDDASRLSRELGAKIDRMEAVFEAKHGDAWREIMANKVLDPDEIPQQREGETITEYRERLEKELIEKMIDPKTGKIKPEYANSDDPEVRALADWALAQNAKRGIDKPMSVLTDENSTEAEKKAAQADLGSSLEKAIVANKELNKHGHGSAELEKRADSLADGQTSGPASDSEITTFFKP</sequence>
<name>A0ABT0BT94_9SPHN</name>
<gene>
    <name evidence="2" type="ORF">MTR66_13815</name>
</gene>
<feature type="compositionally biased region" description="Basic and acidic residues" evidence="1">
    <location>
        <begin position="211"/>
        <end position="228"/>
    </location>
</feature>
<feature type="compositionally biased region" description="Polar residues" evidence="1">
    <location>
        <begin position="231"/>
        <end position="249"/>
    </location>
</feature>
<keyword evidence="3" id="KW-1185">Reference proteome</keyword>
<dbReference type="EMBL" id="JALHLG010000020">
    <property type="protein sequence ID" value="MCJ2187889.1"/>
    <property type="molecule type" value="Genomic_DNA"/>
</dbReference>
<organism evidence="2 3">
    <name type="scientific">Novosphingobium beihaiensis</name>
    <dbReference type="NCBI Taxonomy" id="2930389"/>
    <lineage>
        <taxon>Bacteria</taxon>
        <taxon>Pseudomonadati</taxon>
        <taxon>Pseudomonadota</taxon>
        <taxon>Alphaproteobacteria</taxon>
        <taxon>Sphingomonadales</taxon>
        <taxon>Sphingomonadaceae</taxon>
        <taxon>Novosphingobium</taxon>
    </lineage>
</organism>